<proteinExistence type="predicted"/>
<dbReference type="InterPro" id="IPR025476">
    <property type="entry name" value="Helitron_helicase-like"/>
</dbReference>
<gene>
    <name evidence="2" type="ORF">Sango_3108900</name>
</gene>
<keyword evidence="3" id="KW-1185">Reference proteome</keyword>
<dbReference type="PANTHER" id="PTHR45786:SF74">
    <property type="entry name" value="ATP-DEPENDENT DNA HELICASE"/>
    <property type="match status" value="1"/>
</dbReference>
<reference evidence="2" key="1">
    <citation type="submission" date="2020-06" db="EMBL/GenBank/DDBJ databases">
        <authorList>
            <person name="Li T."/>
            <person name="Hu X."/>
            <person name="Zhang T."/>
            <person name="Song X."/>
            <person name="Zhang H."/>
            <person name="Dai N."/>
            <person name="Sheng W."/>
            <person name="Hou X."/>
            <person name="Wei L."/>
        </authorList>
    </citation>
    <scope>NUCLEOTIDE SEQUENCE</scope>
    <source>
        <strain evidence="2">K16</strain>
        <tissue evidence="2">Leaf</tissue>
    </source>
</reference>
<accession>A0AAE1TA07</accession>
<dbReference type="EMBL" id="JACGWL010000443">
    <property type="protein sequence ID" value="KAK4383912.1"/>
    <property type="molecule type" value="Genomic_DNA"/>
</dbReference>
<feature type="domain" description="Helitron helicase-like" evidence="1">
    <location>
        <begin position="84"/>
        <end position="240"/>
    </location>
</feature>
<dbReference type="Pfam" id="PF14214">
    <property type="entry name" value="Helitron_like_N"/>
    <property type="match status" value="1"/>
</dbReference>
<name>A0AAE1TA07_9LAMI</name>
<sequence length="399" mass="45567">MFCLTSIGGKVDTSVLDGRGPPCFKISGENYHRIGSLLPSPGCMNSFAQLYICDAENEVRNRLRVLRDVSNQSRNVQVSRREFWAFRFQHRESEGTTLLQGGHLFNQLVGDCYAAIEQQRLNYVKTHQAVIRGDLYQGLEGAVVTGDIDAGAIGKRIVLPSSFTGGPRNMMQHYQDSIAICRAIGPPDFFITFTCNPNWPEISRKLLNLPDQHTEDRPDIVPRIFRMKLKQLIEHFKEKKKRVLPHSHITLTLSDQDKPITPEDFDEFICAEIPNKDADPLAYATVVRSRCLLDEDNEWHEALSEALTRASSVKLRNKFSTMLMFSEITNPVNLWERHWRAMVDDLQHRIRRDLTNSNMHLTDEELKDLALQEIECTLNRNGKSLADLCPNHLPDLLAT</sequence>
<evidence type="ECO:0000259" key="1">
    <source>
        <dbReference type="Pfam" id="PF14214"/>
    </source>
</evidence>
<evidence type="ECO:0000313" key="3">
    <source>
        <dbReference type="Proteomes" id="UP001289374"/>
    </source>
</evidence>
<dbReference type="AlphaFoldDB" id="A0AAE1TA07"/>
<evidence type="ECO:0000313" key="2">
    <source>
        <dbReference type="EMBL" id="KAK4383912.1"/>
    </source>
</evidence>
<reference evidence="2" key="2">
    <citation type="journal article" date="2024" name="Plant">
        <title>Genomic evolution and insights into agronomic trait innovations of Sesamum species.</title>
        <authorList>
            <person name="Miao H."/>
            <person name="Wang L."/>
            <person name="Qu L."/>
            <person name="Liu H."/>
            <person name="Sun Y."/>
            <person name="Le M."/>
            <person name="Wang Q."/>
            <person name="Wei S."/>
            <person name="Zheng Y."/>
            <person name="Lin W."/>
            <person name="Duan Y."/>
            <person name="Cao H."/>
            <person name="Xiong S."/>
            <person name="Wang X."/>
            <person name="Wei L."/>
            <person name="Li C."/>
            <person name="Ma Q."/>
            <person name="Ju M."/>
            <person name="Zhao R."/>
            <person name="Li G."/>
            <person name="Mu C."/>
            <person name="Tian Q."/>
            <person name="Mei H."/>
            <person name="Zhang T."/>
            <person name="Gao T."/>
            <person name="Zhang H."/>
        </authorList>
    </citation>
    <scope>NUCLEOTIDE SEQUENCE</scope>
    <source>
        <strain evidence="2">K16</strain>
    </source>
</reference>
<organism evidence="2 3">
    <name type="scientific">Sesamum angolense</name>
    <dbReference type="NCBI Taxonomy" id="2727404"/>
    <lineage>
        <taxon>Eukaryota</taxon>
        <taxon>Viridiplantae</taxon>
        <taxon>Streptophyta</taxon>
        <taxon>Embryophyta</taxon>
        <taxon>Tracheophyta</taxon>
        <taxon>Spermatophyta</taxon>
        <taxon>Magnoliopsida</taxon>
        <taxon>eudicotyledons</taxon>
        <taxon>Gunneridae</taxon>
        <taxon>Pentapetalae</taxon>
        <taxon>asterids</taxon>
        <taxon>lamiids</taxon>
        <taxon>Lamiales</taxon>
        <taxon>Pedaliaceae</taxon>
        <taxon>Sesamum</taxon>
    </lineage>
</organism>
<comment type="caution">
    <text evidence="2">The sequence shown here is derived from an EMBL/GenBank/DDBJ whole genome shotgun (WGS) entry which is preliminary data.</text>
</comment>
<dbReference type="PANTHER" id="PTHR45786">
    <property type="entry name" value="DNA BINDING PROTEIN-LIKE"/>
    <property type="match status" value="1"/>
</dbReference>
<protein>
    <recommendedName>
        <fullName evidence="1">Helitron helicase-like domain-containing protein</fullName>
    </recommendedName>
</protein>
<dbReference type="Proteomes" id="UP001289374">
    <property type="component" value="Unassembled WGS sequence"/>
</dbReference>